<dbReference type="SUPFAM" id="SSF74650">
    <property type="entry name" value="Galactose mutarotase-like"/>
    <property type="match status" value="1"/>
</dbReference>
<evidence type="ECO:0000313" key="2">
    <source>
        <dbReference type="Proteomes" id="UP000272706"/>
    </source>
</evidence>
<dbReference type="AlphaFoldDB" id="A0A3A5KEA4"/>
<dbReference type="InterPro" id="IPR011013">
    <property type="entry name" value="Gal_mutarotase_sf_dom"/>
</dbReference>
<name>A0A3A5KEA4_9HYPH</name>
<dbReference type="GO" id="GO:0016853">
    <property type="term" value="F:isomerase activity"/>
    <property type="evidence" value="ECO:0007669"/>
    <property type="project" value="InterPro"/>
</dbReference>
<gene>
    <name evidence="1" type="ORF">D3227_24705</name>
</gene>
<dbReference type="Proteomes" id="UP000272706">
    <property type="component" value="Unassembled WGS sequence"/>
</dbReference>
<keyword evidence="2" id="KW-1185">Reference proteome</keyword>
<dbReference type="GO" id="GO:0005975">
    <property type="term" value="P:carbohydrate metabolic process"/>
    <property type="evidence" value="ECO:0007669"/>
    <property type="project" value="InterPro"/>
</dbReference>
<dbReference type="GO" id="GO:0030246">
    <property type="term" value="F:carbohydrate binding"/>
    <property type="evidence" value="ECO:0007669"/>
    <property type="project" value="InterPro"/>
</dbReference>
<reference evidence="1 2" key="1">
    <citation type="submission" date="2018-09" db="EMBL/GenBank/DDBJ databases">
        <title>Mesorhizobium carmichaelinearum sp. nov. isolated from Carmichaelinea spp. root nodules in New Zealand.</title>
        <authorList>
            <person name="De Meyer S.E."/>
        </authorList>
    </citation>
    <scope>NUCLEOTIDE SEQUENCE [LARGE SCALE GENOMIC DNA]</scope>
    <source>
        <strain evidence="1 2">ICMP19557</strain>
    </source>
</reference>
<sequence>MTGLVELRDGRGRLVLAPEKGAAIARFEALVDGAPVPLLRPGDGTGTSGCQVMVPWSNRISGGGFEFNGRFHAVEPNVPGEAFPIHGDGFQREWRLAGCTATEAELLLDDGAIGPYRYTARIAYALNDGALDATLTVENRAGMRLPYGLGFHPWFRRRAGTMLEARATRVWLEDERHLPTGVAPVANHPGWDFSRASVLPRSWVNNAFDGWDHHAAIIQPEDRMTISLLASPSLDVFILYSPSPDSGFFCFEPVSHAVNAHHGEGLTPLEHGATMSASIRLDWTSISSH</sequence>
<accession>A0A3A5KEA4</accession>
<dbReference type="InterPro" id="IPR014718">
    <property type="entry name" value="GH-type_carb-bd"/>
</dbReference>
<comment type="caution">
    <text evidence="1">The sequence shown here is derived from an EMBL/GenBank/DDBJ whole genome shotgun (WGS) entry which is preliminary data.</text>
</comment>
<evidence type="ECO:0000313" key="1">
    <source>
        <dbReference type="EMBL" id="RJT33522.1"/>
    </source>
</evidence>
<organism evidence="1 2">
    <name type="scientific">Mesorhizobium waimense</name>
    <dbReference type="NCBI Taxonomy" id="1300307"/>
    <lineage>
        <taxon>Bacteria</taxon>
        <taxon>Pseudomonadati</taxon>
        <taxon>Pseudomonadota</taxon>
        <taxon>Alphaproteobacteria</taxon>
        <taxon>Hyphomicrobiales</taxon>
        <taxon>Phyllobacteriaceae</taxon>
        <taxon>Mesorhizobium</taxon>
    </lineage>
</organism>
<protein>
    <submittedName>
        <fullName evidence="1">Aldose 1-epimerase</fullName>
    </submittedName>
</protein>
<dbReference type="InterPro" id="IPR008183">
    <property type="entry name" value="Aldose_1/G6P_1-epimerase"/>
</dbReference>
<dbReference type="OrthoDB" id="9796517at2"/>
<proteinExistence type="predicted"/>
<dbReference type="Pfam" id="PF01263">
    <property type="entry name" value="Aldose_epim"/>
    <property type="match status" value="1"/>
</dbReference>
<dbReference type="Gene3D" id="2.70.98.10">
    <property type="match status" value="1"/>
</dbReference>
<dbReference type="CDD" id="cd09021">
    <property type="entry name" value="Aldose_epim_Ec_YphB"/>
    <property type="match status" value="1"/>
</dbReference>
<dbReference type="RefSeq" id="WP_120016968.1">
    <property type="nucleotide sequence ID" value="NZ_QZWZ01000022.1"/>
</dbReference>
<dbReference type="EMBL" id="QZWZ01000022">
    <property type="protein sequence ID" value="RJT33522.1"/>
    <property type="molecule type" value="Genomic_DNA"/>
</dbReference>